<accession>A0A0U3NSF4</accession>
<dbReference type="Pfam" id="PF00248">
    <property type="entry name" value="Aldo_ket_red"/>
    <property type="match status" value="1"/>
</dbReference>
<dbReference type="STRING" id="121292.AU252_00180"/>
<dbReference type="InterPro" id="IPR023210">
    <property type="entry name" value="NADP_OxRdtase_dom"/>
</dbReference>
<dbReference type="EMBL" id="CP013747">
    <property type="protein sequence ID" value="ALV39775.1"/>
    <property type="molecule type" value="Genomic_DNA"/>
</dbReference>
<feature type="domain" description="NADP-dependent oxidoreductase" evidence="1">
    <location>
        <begin position="41"/>
        <end position="307"/>
    </location>
</feature>
<dbReference type="Proteomes" id="UP000065151">
    <property type="component" value="Chromosome"/>
</dbReference>
<evidence type="ECO:0000313" key="2">
    <source>
        <dbReference type="EMBL" id="ALV39775.1"/>
    </source>
</evidence>
<evidence type="ECO:0000313" key="3">
    <source>
        <dbReference type="Proteomes" id="UP000065151"/>
    </source>
</evidence>
<dbReference type="KEGG" id="psul:AU252_00180"/>
<dbReference type="CDD" id="cd19090">
    <property type="entry name" value="AKR_AKR15A-like"/>
    <property type="match status" value="1"/>
</dbReference>
<sequence>MTFKQQANWLRTLGSTGLTVSAVAAGGGPIGSMPEMFGYDVPTEQAVDLVTKLLRSPVRVIDTSNGYSSGDSERRIGQGIARAGGLPADYLISTKTDAKDGDYSGKRVRQSIKESMERLGIDKLPLVYLHDPEYALDQGLDAPGGAVEVLVELQREGVIGALGVAGGDVKVMHQFLDLGVFDVLLNHNRWTLVDRSAGALFDRASAAGMGVVNAAYLGGGLLANPHGQRMYGYRPASDATINAAVALEGLCRQWGTDLATAALQFSLRDPRIHMSVVGISKPQRIDPLLVSANTELPEEFWAAAEKLTPDASNWLDQVDP</sequence>
<dbReference type="PANTHER" id="PTHR42686">
    <property type="entry name" value="GH17980P-RELATED"/>
    <property type="match status" value="1"/>
</dbReference>
<gene>
    <name evidence="2" type="ORF">AU252_00180</name>
</gene>
<dbReference type="SUPFAM" id="SSF51430">
    <property type="entry name" value="NAD(P)-linked oxidoreductase"/>
    <property type="match status" value="1"/>
</dbReference>
<dbReference type="Gene3D" id="3.20.20.100">
    <property type="entry name" value="NADP-dependent oxidoreductase domain"/>
    <property type="match status" value="1"/>
</dbReference>
<dbReference type="InterPro" id="IPR020471">
    <property type="entry name" value="AKR"/>
</dbReference>
<name>A0A0U3NSF4_9MICC</name>
<dbReference type="GO" id="GO:0016491">
    <property type="term" value="F:oxidoreductase activity"/>
    <property type="evidence" value="ECO:0007669"/>
    <property type="project" value="InterPro"/>
</dbReference>
<dbReference type="GO" id="GO:0005829">
    <property type="term" value="C:cytosol"/>
    <property type="evidence" value="ECO:0007669"/>
    <property type="project" value="TreeGrafter"/>
</dbReference>
<dbReference type="InterPro" id="IPR036812">
    <property type="entry name" value="NAD(P)_OxRdtase_dom_sf"/>
</dbReference>
<dbReference type="PANTHER" id="PTHR42686:SF1">
    <property type="entry name" value="GH17980P-RELATED"/>
    <property type="match status" value="1"/>
</dbReference>
<organism evidence="2">
    <name type="scientific">Pseudarthrobacter sulfonivorans</name>
    <dbReference type="NCBI Taxonomy" id="121292"/>
    <lineage>
        <taxon>Bacteria</taxon>
        <taxon>Bacillati</taxon>
        <taxon>Actinomycetota</taxon>
        <taxon>Actinomycetes</taxon>
        <taxon>Micrococcales</taxon>
        <taxon>Micrococcaceae</taxon>
        <taxon>Pseudarthrobacter</taxon>
    </lineage>
</organism>
<proteinExistence type="predicted"/>
<dbReference type="AlphaFoldDB" id="A0A0U3NSF4"/>
<evidence type="ECO:0000259" key="1">
    <source>
        <dbReference type="Pfam" id="PF00248"/>
    </source>
</evidence>
<reference evidence="2 3" key="1">
    <citation type="submission" date="2015-12" db="EMBL/GenBank/DDBJ databases">
        <authorList>
            <person name="Shamseldin A."/>
            <person name="Moawad H."/>
            <person name="Abd El-Rahim W.M."/>
            <person name="Sadowsky M.J."/>
        </authorList>
    </citation>
    <scope>NUCLEOTIDE SEQUENCE [LARGE SCALE GENOMIC DNA]</scope>
    <source>
        <strain evidence="2 3">Ar51</strain>
    </source>
</reference>
<protein>
    <submittedName>
        <fullName evidence="2">Oxidoreductase</fullName>
    </submittedName>
</protein>